<feature type="compositionally biased region" description="Low complexity" evidence="1">
    <location>
        <begin position="208"/>
        <end position="224"/>
    </location>
</feature>
<sequence length="382" mass="42635">MVLNRLMAVLADLAQVDSSGKNVSRVVTVTYLKSTTPLTNTASTIEYNDNWLTTQLSSIVSVYTISEKYSTTVTSTRRLQSTTLNPKAKDLDLNNREIIIYSIGGAAFVFCIIMCSVCKHRYKRIYGSVKRYHTGSRHRFDITDNPQREVPLEDIEDLYEEIDESNMINEMVNLKEKNVSVTDSNGSYVQPDSNNYLTPYQPADEDANTNTSNDSKSGSSASNNLPISDHESTSSKSDVIGERSSYLNPYQPIIHSVDIHEYLSTHKIDDSSESDTQTMGSGYLNPYQPIVLDTDLHEYKSVLQCSDGLDSTISNACTNDTGDIFPTPNQGLKSETDTNEFKYISNSKTTDTVSNILDTITDDSVEKFQVENDESSSYVQME</sequence>
<keyword evidence="4" id="KW-1185">Reference proteome</keyword>
<feature type="region of interest" description="Disordered" evidence="1">
    <location>
        <begin position="183"/>
        <end position="240"/>
    </location>
</feature>
<evidence type="ECO:0000256" key="2">
    <source>
        <dbReference type="SAM" id="Phobius"/>
    </source>
</evidence>
<reference evidence="3" key="1">
    <citation type="submission" date="2018-11" db="EMBL/GenBank/DDBJ databases">
        <authorList>
            <person name="Alioto T."/>
            <person name="Alioto T."/>
        </authorList>
    </citation>
    <scope>NUCLEOTIDE SEQUENCE</scope>
</reference>
<feature type="compositionally biased region" description="Polar residues" evidence="1">
    <location>
        <begin position="183"/>
        <end position="198"/>
    </location>
</feature>
<keyword evidence="2" id="KW-0812">Transmembrane</keyword>
<keyword evidence="2" id="KW-1133">Transmembrane helix</keyword>
<dbReference type="Proteomes" id="UP000596742">
    <property type="component" value="Unassembled WGS sequence"/>
</dbReference>
<feature type="transmembrane region" description="Helical" evidence="2">
    <location>
        <begin position="98"/>
        <end position="118"/>
    </location>
</feature>
<name>A0A8B6GC40_MYTGA</name>
<dbReference type="AlphaFoldDB" id="A0A8B6GC40"/>
<organism evidence="3 4">
    <name type="scientific">Mytilus galloprovincialis</name>
    <name type="common">Mediterranean mussel</name>
    <dbReference type="NCBI Taxonomy" id="29158"/>
    <lineage>
        <taxon>Eukaryota</taxon>
        <taxon>Metazoa</taxon>
        <taxon>Spiralia</taxon>
        <taxon>Lophotrochozoa</taxon>
        <taxon>Mollusca</taxon>
        <taxon>Bivalvia</taxon>
        <taxon>Autobranchia</taxon>
        <taxon>Pteriomorphia</taxon>
        <taxon>Mytilida</taxon>
        <taxon>Mytiloidea</taxon>
        <taxon>Mytilidae</taxon>
        <taxon>Mytilinae</taxon>
        <taxon>Mytilus</taxon>
    </lineage>
</organism>
<comment type="caution">
    <text evidence="3">The sequence shown here is derived from an EMBL/GenBank/DDBJ whole genome shotgun (WGS) entry which is preliminary data.</text>
</comment>
<protein>
    <submittedName>
        <fullName evidence="3">Uncharacterized protein</fullName>
    </submittedName>
</protein>
<proteinExistence type="predicted"/>
<gene>
    <name evidence="3" type="ORF">MGAL_10B040024</name>
</gene>
<keyword evidence="2" id="KW-0472">Membrane</keyword>
<evidence type="ECO:0000313" key="4">
    <source>
        <dbReference type="Proteomes" id="UP000596742"/>
    </source>
</evidence>
<accession>A0A8B6GC40</accession>
<evidence type="ECO:0000313" key="3">
    <source>
        <dbReference type="EMBL" id="VDI62119.1"/>
    </source>
</evidence>
<dbReference type="OrthoDB" id="6137187at2759"/>
<evidence type="ECO:0000256" key="1">
    <source>
        <dbReference type="SAM" id="MobiDB-lite"/>
    </source>
</evidence>
<dbReference type="EMBL" id="UYJE01008219">
    <property type="protein sequence ID" value="VDI62119.1"/>
    <property type="molecule type" value="Genomic_DNA"/>
</dbReference>